<gene>
    <name evidence="2" type="ORF">D5S19_06565</name>
</gene>
<dbReference type="EMBL" id="QZFV01000064">
    <property type="protein sequence ID" value="RJQ88410.1"/>
    <property type="molecule type" value="Genomic_DNA"/>
</dbReference>
<protein>
    <submittedName>
        <fullName evidence="2">Uncharacterized protein</fullName>
    </submittedName>
</protein>
<dbReference type="RefSeq" id="WP_120022424.1">
    <property type="nucleotide sequence ID" value="NZ_QZFV01000064.1"/>
</dbReference>
<accession>A0A419I8C8</accession>
<name>A0A419I8C8_9PSEU</name>
<keyword evidence="1" id="KW-0472">Membrane</keyword>
<reference evidence="2 3" key="1">
    <citation type="submission" date="2018-09" db="EMBL/GenBank/DDBJ databases">
        <title>YIM PH 21725 draft genome.</title>
        <authorList>
            <person name="Miao C."/>
        </authorList>
    </citation>
    <scope>NUCLEOTIDE SEQUENCE [LARGE SCALE GENOMIC DNA]</scope>
    <source>
        <strain evidence="3">YIM PH21725</strain>
    </source>
</reference>
<feature type="transmembrane region" description="Helical" evidence="1">
    <location>
        <begin position="122"/>
        <end position="150"/>
    </location>
</feature>
<evidence type="ECO:0000313" key="2">
    <source>
        <dbReference type="EMBL" id="RJQ88410.1"/>
    </source>
</evidence>
<dbReference type="Proteomes" id="UP000285112">
    <property type="component" value="Unassembled WGS sequence"/>
</dbReference>
<evidence type="ECO:0000256" key="1">
    <source>
        <dbReference type="SAM" id="Phobius"/>
    </source>
</evidence>
<evidence type="ECO:0000313" key="3">
    <source>
        <dbReference type="Proteomes" id="UP000285112"/>
    </source>
</evidence>
<dbReference type="AlphaFoldDB" id="A0A419I8C8"/>
<dbReference type="OrthoDB" id="3078176at2"/>
<proteinExistence type="predicted"/>
<organism evidence="2 3">
    <name type="scientific">Amycolatopsis panacis</name>
    <dbReference type="NCBI Taxonomy" id="2340917"/>
    <lineage>
        <taxon>Bacteria</taxon>
        <taxon>Bacillati</taxon>
        <taxon>Actinomycetota</taxon>
        <taxon>Actinomycetes</taxon>
        <taxon>Pseudonocardiales</taxon>
        <taxon>Pseudonocardiaceae</taxon>
        <taxon>Amycolatopsis</taxon>
    </lineage>
</organism>
<feature type="transmembrane region" description="Helical" evidence="1">
    <location>
        <begin position="71"/>
        <end position="101"/>
    </location>
</feature>
<feature type="transmembrane region" description="Helical" evidence="1">
    <location>
        <begin position="170"/>
        <end position="191"/>
    </location>
</feature>
<keyword evidence="3" id="KW-1185">Reference proteome</keyword>
<keyword evidence="1" id="KW-0812">Transmembrane</keyword>
<comment type="caution">
    <text evidence="2">The sequence shown here is derived from an EMBL/GenBank/DDBJ whole genome shotgun (WGS) entry which is preliminary data.</text>
</comment>
<keyword evidence="1" id="KW-1133">Transmembrane helix</keyword>
<sequence>MTQPVPPALDDSTRYLAAGAHLDRVFAENAVREFLVEPTRQIPPSQGVDTATVLTEALAARTRRKYRDGALILLGLVFLVFGSVTGQAAGWIAAAATGYAVRTWLRDRDGNRMHRLLGLAKICALLLVTAVAGLFSLATFSFGPTLGGLFESHRSYRYEYGDDYGSDGSLFTVAWLIALLCSVLMLVILIADRMVVWRVTTGYFGRRARFPGQIGPPPTDRMSLSLAPQRFRQQLARHRLGRQSSAPDAAWVPVTVFRGRNPFVGAGESTTPWSMAIPLEPSGTATTDEPLTVARLYECVAGKMKDLCETGTLSPDQRLRDLRIEGAVFVPAEELLDHLHLPEAPAYLRRLELPPETHLPAAEANRIFEQPREWSRYYLSMELETWDRELVVSAFLHAAIDRNALYLEWTPCVLAPIAQRYRNVDKMVRGGPRPLGEGVLRWLMLPGTAFGRLVNACRMLSPLPYGGYQLNADRYGTAQTLRELAAMPEPRDYFQAVDAQRYTKLLESRLVPAIVEILRAHGLSSVAFEQQITMMTSNKVTINGSNNAPLLFGGTVHGDVTGTSATGGKP</sequence>